<sequence length="741" mass="85836">MGNRKTKLKTEELSELMECTHFTQGEIEEWYKGFMKSCPNGLVSSADFQDMYSDFFEGDASEFASHVFRTFDSDKSGFIDFKEFMYSLSITSRGNLEEKLEWAFKIYDVDGDGYVTKREMEDIIRSVYKMYADSRLGRKETPEQRTARIFEKFDLNKDGKLTIEEFKTGARSDPFLVLMMQYKSLHGRKESDPVEENMPCLREEDKVDPLEAQLEAQMELSHLQRQYRCLRNDRRMYTDETENTLRKQKITIEALVKEKKELEAMIHVASSRQNEKFDQRNVEKLVELLEREAQAQQELKKEKEAIAGLDEKVAAMREKINQQSKKMGGSKDVYQEKHVANMKLTRILENRLDEMTKKFSIALTGNLKLREHINHVEGQKARFLDLHKRLQAELVEGKKEIDRISEVATTHFTIRDEAQHRMASLRERADREMAVYNAEIKDVKRILEHDRKLRAFMTTKAEDRASILEDELMVRAIKKYEAQLNGLQQETSKFEEIFDKIKEATGIEDTDTLVESFIENEDRNFALYNYVNNMNTEIENLKDDIRRLKDEIELIKKEGVDSDVHRKEILNELEQKMVEVTDELTLVNKEYKASRRQLELLKPKVESVFNSIECDRSSIAELLGIGVSIDDNNIMQYLGIIEQKCNELLQNKALEKIKKLNESGGDISVDGLQGVGPQPAHGNFLIVPPPIEDDSDQAWHCNDTKPLTVEEVQALIQQGNVKGGLSKVTGSTKQPAKRKRA</sequence>
<dbReference type="Pfam" id="PF21773">
    <property type="entry name" value="ODAD1_CC"/>
    <property type="match status" value="1"/>
</dbReference>
<feature type="domain" description="EF-hand" evidence="7">
    <location>
        <begin position="95"/>
        <end position="130"/>
    </location>
</feature>
<dbReference type="SUPFAM" id="SSF47473">
    <property type="entry name" value="EF-hand"/>
    <property type="match status" value="1"/>
</dbReference>
<comment type="similarity">
    <text evidence="1">Belongs to the recoverin family.</text>
</comment>
<gene>
    <name evidence="8" type="ORF">PMEA_00008009</name>
</gene>
<dbReference type="PROSITE" id="PS00018">
    <property type="entry name" value="EF_HAND_1"/>
    <property type="match status" value="3"/>
</dbReference>
<dbReference type="Gene3D" id="1.10.238.10">
    <property type="entry name" value="EF-hand"/>
    <property type="match status" value="1"/>
</dbReference>
<feature type="coiled-coil region" evidence="6">
    <location>
        <begin position="387"/>
        <end position="446"/>
    </location>
</feature>
<dbReference type="Pfam" id="PF13833">
    <property type="entry name" value="EF-hand_8"/>
    <property type="match status" value="1"/>
</dbReference>
<dbReference type="InterPro" id="IPR049258">
    <property type="entry name" value="ODAD1_CC"/>
</dbReference>
<dbReference type="PRINTS" id="PR00450">
    <property type="entry name" value="RECOVERIN"/>
</dbReference>
<accession>A0AAU9WNC5</accession>
<evidence type="ECO:0000256" key="1">
    <source>
        <dbReference type="ARBA" id="ARBA00006049"/>
    </source>
</evidence>
<evidence type="ECO:0000313" key="9">
    <source>
        <dbReference type="Proteomes" id="UP001159428"/>
    </source>
</evidence>
<evidence type="ECO:0000256" key="3">
    <source>
        <dbReference type="ARBA" id="ARBA00022737"/>
    </source>
</evidence>
<feature type="domain" description="EF-hand" evidence="7">
    <location>
        <begin position="141"/>
        <end position="176"/>
    </location>
</feature>
<keyword evidence="2" id="KW-0479">Metal-binding</keyword>
<dbReference type="InterPro" id="IPR051876">
    <property type="entry name" value="ODA-DC/CCD"/>
</dbReference>
<evidence type="ECO:0000259" key="7">
    <source>
        <dbReference type="PROSITE" id="PS50222"/>
    </source>
</evidence>
<dbReference type="Pfam" id="PF13499">
    <property type="entry name" value="EF-hand_7"/>
    <property type="match status" value="1"/>
</dbReference>
<dbReference type="InterPro" id="IPR018247">
    <property type="entry name" value="EF_Hand_1_Ca_BS"/>
</dbReference>
<dbReference type="GO" id="GO:0005509">
    <property type="term" value="F:calcium ion binding"/>
    <property type="evidence" value="ECO:0007669"/>
    <property type="project" value="InterPro"/>
</dbReference>
<evidence type="ECO:0000256" key="4">
    <source>
        <dbReference type="ARBA" id="ARBA00022837"/>
    </source>
</evidence>
<comment type="caution">
    <text evidence="8">The sequence shown here is derived from an EMBL/GenBank/DDBJ whole genome shotgun (WGS) entry which is preliminary data.</text>
</comment>
<dbReference type="InterPro" id="IPR002048">
    <property type="entry name" value="EF_hand_dom"/>
</dbReference>
<dbReference type="CDD" id="cd00051">
    <property type="entry name" value="EFh"/>
    <property type="match status" value="2"/>
</dbReference>
<name>A0AAU9WNC5_9CNID</name>
<keyword evidence="9" id="KW-1185">Reference proteome</keyword>
<dbReference type="Proteomes" id="UP001159428">
    <property type="component" value="Unassembled WGS sequence"/>
</dbReference>
<dbReference type="FunFam" id="1.10.238.10:FF:000009">
    <property type="entry name" value="Visinin-like protein 1"/>
    <property type="match status" value="1"/>
</dbReference>
<keyword evidence="3" id="KW-0677">Repeat</keyword>
<feature type="domain" description="EF-hand" evidence="7">
    <location>
        <begin position="59"/>
        <end position="94"/>
    </location>
</feature>
<proteinExistence type="inferred from homology"/>
<organism evidence="8 9">
    <name type="scientific">Pocillopora meandrina</name>
    <dbReference type="NCBI Taxonomy" id="46732"/>
    <lineage>
        <taxon>Eukaryota</taxon>
        <taxon>Metazoa</taxon>
        <taxon>Cnidaria</taxon>
        <taxon>Anthozoa</taxon>
        <taxon>Hexacorallia</taxon>
        <taxon>Scleractinia</taxon>
        <taxon>Astrocoeniina</taxon>
        <taxon>Pocilloporidae</taxon>
        <taxon>Pocillopora</taxon>
    </lineage>
</organism>
<dbReference type="SMART" id="SM00054">
    <property type="entry name" value="EFh"/>
    <property type="match status" value="3"/>
</dbReference>
<evidence type="ECO:0000256" key="2">
    <source>
        <dbReference type="ARBA" id="ARBA00022723"/>
    </source>
</evidence>
<protein>
    <recommendedName>
        <fullName evidence="7">EF-hand domain-containing protein</fullName>
    </recommendedName>
</protein>
<dbReference type="PANTHER" id="PTHR21694:SF18">
    <property type="entry name" value="COILED-COIL DOMAIN-CONTAINING PROTEIN 63"/>
    <property type="match status" value="1"/>
</dbReference>
<evidence type="ECO:0000256" key="6">
    <source>
        <dbReference type="SAM" id="Coils"/>
    </source>
</evidence>
<feature type="coiled-coil region" evidence="6">
    <location>
        <begin position="531"/>
        <end position="590"/>
    </location>
</feature>
<keyword evidence="4" id="KW-0106">Calcium</keyword>
<dbReference type="InterPro" id="IPR011992">
    <property type="entry name" value="EF-hand-dom_pair"/>
</dbReference>
<keyword evidence="5 6" id="KW-0175">Coiled coil</keyword>
<dbReference type="EMBL" id="CALNXJ010000017">
    <property type="protein sequence ID" value="CAH3119929.1"/>
    <property type="molecule type" value="Genomic_DNA"/>
</dbReference>
<evidence type="ECO:0000313" key="8">
    <source>
        <dbReference type="EMBL" id="CAH3119929.1"/>
    </source>
</evidence>
<evidence type="ECO:0000256" key="5">
    <source>
        <dbReference type="ARBA" id="ARBA00023054"/>
    </source>
</evidence>
<dbReference type="PANTHER" id="PTHR21694">
    <property type="entry name" value="COILED-COIL DOMAIN-CONTAINING PROTEIN 63"/>
    <property type="match status" value="1"/>
</dbReference>
<reference evidence="8 9" key="1">
    <citation type="submission" date="2022-05" db="EMBL/GenBank/DDBJ databases">
        <authorList>
            <consortium name="Genoscope - CEA"/>
            <person name="William W."/>
        </authorList>
    </citation>
    <scope>NUCLEOTIDE SEQUENCE [LARGE SCALE GENOMIC DNA]</scope>
</reference>
<feature type="coiled-coil region" evidence="6">
    <location>
        <begin position="213"/>
        <end position="326"/>
    </location>
</feature>
<dbReference type="PROSITE" id="PS50222">
    <property type="entry name" value="EF_HAND_2"/>
    <property type="match status" value="3"/>
</dbReference>
<dbReference type="AlphaFoldDB" id="A0AAU9WNC5"/>